<evidence type="ECO:0000313" key="4">
    <source>
        <dbReference type="Proteomes" id="UP000326759"/>
    </source>
</evidence>
<feature type="compositionally biased region" description="Low complexity" evidence="1">
    <location>
        <begin position="320"/>
        <end position="330"/>
    </location>
</feature>
<dbReference type="Proteomes" id="UP000326759">
    <property type="component" value="Unassembled WGS sequence"/>
</dbReference>
<feature type="transmembrane region" description="Helical" evidence="2">
    <location>
        <begin position="43"/>
        <end position="63"/>
    </location>
</feature>
<keyword evidence="2" id="KW-0812">Transmembrane</keyword>
<dbReference type="AlphaFoldDB" id="A0A5N5SL89"/>
<gene>
    <name evidence="3" type="ORF">Anas_11554</name>
</gene>
<evidence type="ECO:0000313" key="3">
    <source>
        <dbReference type="EMBL" id="KAB7494855.1"/>
    </source>
</evidence>
<organism evidence="3 4">
    <name type="scientific">Armadillidium nasatum</name>
    <dbReference type="NCBI Taxonomy" id="96803"/>
    <lineage>
        <taxon>Eukaryota</taxon>
        <taxon>Metazoa</taxon>
        <taxon>Ecdysozoa</taxon>
        <taxon>Arthropoda</taxon>
        <taxon>Crustacea</taxon>
        <taxon>Multicrustacea</taxon>
        <taxon>Malacostraca</taxon>
        <taxon>Eumalacostraca</taxon>
        <taxon>Peracarida</taxon>
        <taxon>Isopoda</taxon>
        <taxon>Oniscidea</taxon>
        <taxon>Crinocheta</taxon>
        <taxon>Armadillidiidae</taxon>
        <taxon>Armadillidium</taxon>
    </lineage>
</organism>
<dbReference type="EMBL" id="SEYY01023444">
    <property type="protein sequence ID" value="KAB7494855.1"/>
    <property type="molecule type" value="Genomic_DNA"/>
</dbReference>
<feature type="region of interest" description="Disordered" evidence="1">
    <location>
        <begin position="236"/>
        <end position="339"/>
    </location>
</feature>
<name>A0A5N5SL89_9CRUS</name>
<feature type="transmembrane region" description="Helical" evidence="2">
    <location>
        <begin position="201"/>
        <end position="225"/>
    </location>
</feature>
<proteinExistence type="predicted"/>
<keyword evidence="2" id="KW-1133">Transmembrane helix</keyword>
<feature type="compositionally biased region" description="Low complexity" evidence="1">
    <location>
        <begin position="302"/>
        <end position="311"/>
    </location>
</feature>
<evidence type="ECO:0000256" key="2">
    <source>
        <dbReference type="SAM" id="Phobius"/>
    </source>
</evidence>
<sequence>MNLRTQLNYCFKTYLFAKIIQLTYQIIYVALLYEARNEDETFFFSILGGFILMLIIISFFFLLKSRERLFAENGHCSKYLILIILDIVTFSLAFFGYPAAVFLTKFKYNNKNGPNDTHGSKNSLGLEVNEMKRNSQDLTDETLDEQIETTTKMLVDRAFNIRSGVISFMNSKENPSNLEVKPQSEYNVIVTKTLHEPVEQLGYFTFLSILSLLSQYAVFFSLGWIEIVKYRIRRAPPQSQPPPEQQRIQRPPPLLPPPYRRVPPSSHRRLSRPSSYRRQPSPVRRQPSLFRQLPPPQNILSQRQLPPQQRLPAPPHRRILSPQRRLSPPQRRLPPPQFN</sequence>
<reference evidence="3 4" key="1">
    <citation type="journal article" date="2019" name="PLoS Biol.">
        <title>Sex chromosomes control vertical transmission of feminizing Wolbachia symbionts in an isopod.</title>
        <authorList>
            <person name="Becking T."/>
            <person name="Chebbi M.A."/>
            <person name="Giraud I."/>
            <person name="Moumen B."/>
            <person name="Laverre T."/>
            <person name="Caubet Y."/>
            <person name="Peccoud J."/>
            <person name="Gilbert C."/>
            <person name="Cordaux R."/>
        </authorList>
    </citation>
    <scope>NUCLEOTIDE SEQUENCE [LARGE SCALE GENOMIC DNA]</scope>
    <source>
        <strain evidence="3">ANa2</strain>
        <tissue evidence="3">Whole body excluding digestive tract and cuticle</tissue>
    </source>
</reference>
<dbReference type="OrthoDB" id="10480758at2759"/>
<keyword evidence="2" id="KW-0472">Membrane</keyword>
<feature type="transmembrane region" description="Helical" evidence="2">
    <location>
        <begin position="12"/>
        <end position="31"/>
    </location>
</feature>
<feature type="transmembrane region" description="Helical" evidence="2">
    <location>
        <begin position="79"/>
        <end position="100"/>
    </location>
</feature>
<feature type="compositionally biased region" description="Low complexity" evidence="1">
    <location>
        <begin position="272"/>
        <end position="289"/>
    </location>
</feature>
<accession>A0A5N5SL89</accession>
<comment type="caution">
    <text evidence="3">The sequence shown here is derived from an EMBL/GenBank/DDBJ whole genome shotgun (WGS) entry which is preliminary data.</text>
</comment>
<feature type="compositionally biased region" description="Pro residues" evidence="1">
    <location>
        <begin position="238"/>
        <end position="261"/>
    </location>
</feature>
<protein>
    <submittedName>
        <fullName evidence="3">Uncharacterized protein</fullName>
    </submittedName>
</protein>
<keyword evidence="4" id="KW-1185">Reference proteome</keyword>
<evidence type="ECO:0000256" key="1">
    <source>
        <dbReference type="SAM" id="MobiDB-lite"/>
    </source>
</evidence>